<feature type="transmembrane region" description="Helical" evidence="5">
    <location>
        <begin position="326"/>
        <end position="347"/>
    </location>
</feature>
<gene>
    <name evidence="7" type="ORF">Lsed01_02124</name>
</gene>
<dbReference type="PIRSF" id="PIRSF006060">
    <property type="entry name" value="AA_transporter"/>
    <property type="match status" value="1"/>
</dbReference>
<evidence type="ECO:0000256" key="3">
    <source>
        <dbReference type="ARBA" id="ARBA00022989"/>
    </source>
</evidence>
<sequence>MTVRVVGLPGATAIGAGAMLGAGVFAVWGPASAQAGSLLVVAVVLAGVAAMLNAGSTAQLAAVYPVAGGAYAYGRAELGAWPGFVAGIGFVVGKTASIAAIGLAMGHYVWPERPAVVATLAILASWALNSRGITRTSAAAVVLASLTIGVLVLAVVASGGAAAPAAPLAAPDGALTGVLGAAALVFFAFAGYARIATLGEEVVRPAVTIPRAIATALGTVLALYLALALALPAALGERLVTSDAPVADAVAGSWLPAPLVTVAAIAAAFGSLLALTAGLGRTAMAMAREGDLPGVLSRTSGGVPVLAEGLACLAAVGLAWRGDLTLAIAMSSFAVLLYYAVAGTAAFRAAGAGRVAGWRMPRPLSAVAVAICVALMASLPGVAVASAAALLVAAAAVRAIAVRRPRE</sequence>
<protein>
    <submittedName>
        <fullName evidence="7">Transporter Rv1999c</fullName>
    </submittedName>
</protein>
<comment type="caution">
    <text evidence="7">The sequence shown here is derived from an EMBL/GenBank/DDBJ whole genome shotgun (WGS) entry which is preliminary data.</text>
</comment>
<keyword evidence="2 5" id="KW-0812">Transmembrane</keyword>
<accession>A0ABP9WKP6</accession>
<keyword evidence="3 5" id="KW-1133">Transmembrane helix</keyword>
<dbReference type="EMBL" id="BAABRR010000012">
    <property type="protein sequence ID" value="GAA5519671.1"/>
    <property type="molecule type" value="Genomic_DNA"/>
</dbReference>
<dbReference type="Pfam" id="PF00324">
    <property type="entry name" value="AA_permease"/>
    <property type="match status" value="1"/>
</dbReference>
<evidence type="ECO:0000256" key="1">
    <source>
        <dbReference type="ARBA" id="ARBA00004141"/>
    </source>
</evidence>
<feature type="transmembrane region" description="Helical" evidence="5">
    <location>
        <begin position="110"/>
        <end position="128"/>
    </location>
</feature>
<feature type="transmembrane region" description="Helical" evidence="5">
    <location>
        <begin position="81"/>
        <end position="104"/>
    </location>
</feature>
<dbReference type="PANTHER" id="PTHR42770">
    <property type="entry name" value="AMINO ACID TRANSPORTER-RELATED"/>
    <property type="match status" value="1"/>
</dbReference>
<reference evidence="7 8" key="1">
    <citation type="submission" date="2024-02" db="EMBL/GenBank/DDBJ databases">
        <title>Lysinimicrobium sediminis NBRC 112286.</title>
        <authorList>
            <person name="Ichikawa N."/>
            <person name="Katano-Makiyama Y."/>
            <person name="Hidaka K."/>
        </authorList>
    </citation>
    <scope>NUCLEOTIDE SEQUENCE [LARGE SCALE GENOMIC DNA]</scope>
    <source>
        <strain evidence="7 8">NBRC 112286</strain>
    </source>
</reference>
<dbReference type="Gene3D" id="1.20.1740.10">
    <property type="entry name" value="Amino acid/polyamine transporter I"/>
    <property type="match status" value="1"/>
</dbReference>
<evidence type="ECO:0000313" key="7">
    <source>
        <dbReference type="EMBL" id="GAA5519671.1"/>
    </source>
</evidence>
<keyword evidence="8" id="KW-1185">Reference proteome</keyword>
<proteinExistence type="predicted"/>
<evidence type="ECO:0000259" key="6">
    <source>
        <dbReference type="Pfam" id="PF00324"/>
    </source>
</evidence>
<dbReference type="InterPro" id="IPR050367">
    <property type="entry name" value="APC_superfamily"/>
</dbReference>
<feature type="transmembrane region" description="Helical" evidence="5">
    <location>
        <begin position="6"/>
        <end position="28"/>
    </location>
</feature>
<dbReference type="PANTHER" id="PTHR42770:SF7">
    <property type="entry name" value="MEMBRANE PROTEIN"/>
    <property type="match status" value="1"/>
</dbReference>
<feature type="transmembrane region" description="Helical" evidence="5">
    <location>
        <begin position="213"/>
        <end position="235"/>
    </location>
</feature>
<keyword evidence="4 5" id="KW-0472">Membrane</keyword>
<comment type="subcellular location">
    <subcellularLocation>
        <location evidence="1">Membrane</location>
        <topology evidence="1">Multi-pass membrane protein</topology>
    </subcellularLocation>
</comment>
<feature type="transmembrane region" description="Helical" evidence="5">
    <location>
        <begin position="140"/>
        <end position="162"/>
    </location>
</feature>
<evidence type="ECO:0000313" key="8">
    <source>
        <dbReference type="Proteomes" id="UP001426770"/>
    </source>
</evidence>
<evidence type="ECO:0000256" key="4">
    <source>
        <dbReference type="ARBA" id="ARBA00023136"/>
    </source>
</evidence>
<feature type="transmembrane region" description="Helical" evidence="5">
    <location>
        <begin position="174"/>
        <end position="193"/>
    </location>
</feature>
<dbReference type="RefSeq" id="WP_286215185.1">
    <property type="nucleotide sequence ID" value="NZ_AP027736.1"/>
</dbReference>
<feature type="domain" description="Amino acid permease/ SLC12A" evidence="6">
    <location>
        <begin position="12"/>
        <end position="333"/>
    </location>
</feature>
<dbReference type="Proteomes" id="UP001426770">
    <property type="component" value="Unassembled WGS sequence"/>
</dbReference>
<name>A0ABP9WKP6_9MICO</name>
<evidence type="ECO:0000256" key="5">
    <source>
        <dbReference type="SAM" id="Phobius"/>
    </source>
</evidence>
<feature type="transmembrane region" description="Helical" evidence="5">
    <location>
        <begin position="255"/>
        <end position="280"/>
    </location>
</feature>
<dbReference type="InterPro" id="IPR004841">
    <property type="entry name" value="AA-permease/SLC12A_dom"/>
</dbReference>
<feature type="transmembrane region" description="Helical" evidence="5">
    <location>
        <begin position="35"/>
        <end position="52"/>
    </location>
</feature>
<evidence type="ECO:0000256" key="2">
    <source>
        <dbReference type="ARBA" id="ARBA00022692"/>
    </source>
</evidence>
<organism evidence="7 8">
    <name type="scientific">Demequina sediminis</name>
    <dbReference type="NCBI Taxonomy" id="1930058"/>
    <lineage>
        <taxon>Bacteria</taxon>
        <taxon>Bacillati</taxon>
        <taxon>Actinomycetota</taxon>
        <taxon>Actinomycetes</taxon>
        <taxon>Micrococcales</taxon>
        <taxon>Demequinaceae</taxon>
        <taxon>Demequina</taxon>
    </lineage>
</organism>
<feature type="transmembrane region" description="Helical" evidence="5">
    <location>
        <begin position="383"/>
        <end position="401"/>
    </location>
</feature>